<dbReference type="PROSITE" id="PS51092">
    <property type="entry name" value="FN2_2"/>
    <property type="match status" value="1"/>
</dbReference>
<dbReference type="InterPro" id="IPR036943">
    <property type="entry name" value="FN_type2_sf"/>
</dbReference>
<accession>A0A7R9FPX3</accession>
<dbReference type="OrthoDB" id="406838at2759"/>
<proteinExistence type="predicted"/>
<dbReference type="InterPro" id="IPR013806">
    <property type="entry name" value="Kringle-like"/>
</dbReference>
<reference evidence="5" key="1">
    <citation type="submission" date="2020-11" db="EMBL/GenBank/DDBJ databases">
        <authorList>
            <person name="Tran Van P."/>
        </authorList>
    </citation>
    <scope>NUCLEOTIDE SEQUENCE</scope>
</reference>
<feature type="domain" description="Fibronectin type-II" evidence="4">
    <location>
        <begin position="44"/>
        <end position="91"/>
    </location>
</feature>
<organism evidence="5">
    <name type="scientific">Darwinula stevensoni</name>
    <dbReference type="NCBI Taxonomy" id="69355"/>
    <lineage>
        <taxon>Eukaryota</taxon>
        <taxon>Metazoa</taxon>
        <taxon>Ecdysozoa</taxon>
        <taxon>Arthropoda</taxon>
        <taxon>Crustacea</taxon>
        <taxon>Oligostraca</taxon>
        <taxon>Ostracoda</taxon>
        <taxon>Podocopa</taxon>
        <taxon>Podocopida</taxon>
        <taxon>Darwinulocopina</taxon>
        <taxon>Darwinuloidea</taxon>
        <taxon>Darwinulidae</taxon>
        <taxon>Darwinula</taxon>
    </lineage>
</organism>
<keyword evidence="6" id="KW-1185">Reference proteome</keyword>
<evidence type="ECO:0000256" key="3">
    <source>
        <dbReference type="PROSITE-ProRule" id="PRU00479"/>
    </source>
</evidence>
<dbReference type="Gene3D" id="2.10.10.10">
    <property type="entry name" value="Fibronectin, type II, collagen-binding"/>
    <property type="match status" value="1"/>
</dbReference>
<dbReference type="SMART" id="SM00059">
    <property type="entry name" value="FN2"/>
    <property type="match status" value="1"/>
</dbReference>
<evidence type="ECO:0000259" key="4">
    <source>
        <dbReference type="PROSITE" id="PS51092"/>
    </source>
</evidence>
<sequence length="100" mass="10754">MFGGTCQLVPGGNTTMDVQDGGGLELYQQETIAMGKNNTCIGLRFGHACVFPFTYQGVTYNGCTKAASTQFWCSPVPNYITGSDVYELCPFSCPINDPCC</sequence>
<keyword evidence="1" id="KW-0677">Repeat</keyword>
<dbReference type="Proteomes" id="UP000677054">
    <property type="component" value="Unassembled WGS sequence"/>
</dbReference>
<dbReference type="Pfam" id="PF00040">
    <property type="entry name" value="fn2"/>
    <property type="match status" value="1"/>
</dbReference>
<dbReference type="EMBL" id="CAJPEV010003011">
    <property type="protein sequence ID" value="CAG0898673.1"/>
    <property type="molecule type" value="Genomic_DNA"/>
</dbReference>
<name>A0A7R9FPX3_9CRUS</name>
<dbReference type="AlphaFoldDB" id="A0A7R9FPX3"/>
<evidence type="ECO:0000313" key="5">
    <source>
        <dbReference type="EMBL" id="CAD7250692.1"/>
    </source>
</evidence>
<dbReference type="InterPro" id="IPR000562">
    <property type="entry name" value="FN_type2_dom"/>
</dbReference>
<evidence type="ECO:0000256" key="2">
    <source>
        <dbReference type="ARBA" id="ARBA00023157"/>
    </source>
</evidence>
<dbReference type="SUPFAM" id="SSF57440">
    <property type="entry name" value="Kringle-like"/>
    <property type="match status" value="1"/>
</dbReference>
<comment type="caution">
    <text evidence="3">Lacks conserved residue(s) required for the propagation of feature annotation.</text>
</comment>
<gene>
    <name evidence="5" type="ORF">DSTB1V02_LOCUS10462</name>
</gene>
<dbReference type="EMBL" id="LR902528">
    <property type="protein sequence ID" value="CAD7250692.1"/>
    <property type="molecule type" value="Genomic_DNA"/>
</dbReference>
<protein>
    <recommendedName>
        <fullName evidence="4">Fibronectin type-II domain-containing protein</fullName>
    </recommendedName>
</protein>
<keyword evidence="2" id="KW-1015">Disulfide bond</keyword>
<evidence type="ECO:0000256" key="1">
    <source>
        <dbReference type="ARBA" id="ARBA00022737"/>
    </source>
</evidence>
<evidence type="ECO:0000313" key="6">
    <source>
        <dbReference type="Proteomes" id="UP000677054"/>
    </source>
</evidence>